<accession>A0ABS4YYJ7</accession>
<protein>
    <submittedName>
        <fullName evidence="1">Uncharacterized protein</fullName>
    </submittedName>
</protein>
<evidence type="ECO:0000313" key="1">
    <source>
        <dbReference type="EMBL" id="MBP2413872.1"/>
    </source>
</evidence>
<dbReference type="RefSeq" id="WP_209681457.1">
    <property type="nucleotide sequence ID" value="NZ_JAGIOI010000001.1"/>
</dbReference>
<evidence type="ECO:0000313" key="2">
    <source>
        <dbReference type="Proteomes" id="UP000711614"/>
    </source>
</evidence>
<reference evidence="1 2" key="1">
    <citation type="submission" date="2021-03" db="EMBL/GenBank/DDBJ databases">
        <title>Sequencing the genomes of 1000 actinobacteria strains.</title>
        <authorList>
            <person name="Klenk H.-P."/>
        </authorList>
    </citation>
    <scope>NUCLEOTIDE SEQUENCE [LARGE SCALE GENOMIC DNA]</scope>
    <source>
        <strain evidence="1 2">DSM 16005</strain>
    </source>
</reference>
<name>A0ABS4YYJ7_9MICC</name>
<comment type="caution">
    <text evidence="1">The sequence shown here is derived from an EMBL/GenBank/DDBJ whole genome shotgun (WGS) entry which is preliminary data.</text>
</comment>
<dbReference type="Proteomes" id="UP000711614">
    <property type="component" value="Unassembled WGS sequence"/>
</dbReference>
<keyword evidence="2" id="KW-1185">Reference proteome</keyword>
<organism evidence="1 2">
    <name type="scientific">Arthrobacter stackebrandtii</name>
    <dbReference type="NCBI Taxonomy" id="272161"/>
    <lineage>
        <taxon>Bacteria</taxon>
        <taxon>Bacillati</taxon>
        <taxon>Actinomycetota</taxon>
        <taxon>Actinomycetes</taxon>
        <taxon>Micrococcales</taxon>
        <taxon>Micrococcaceae</taxon>
        <taxon>Arthrobacter</taxon>
    </lineage>
</organism>
<proteinExistence type="predicted"/>
<sequence length="103" mass="10778">MTKTITLPQSAEEVFAAVVKTVEAGKYSMAESDPATLRAAFSSGKTPLSWGNLYLASVRSEPKGAALELVCGGLPDAPKALMDKWKHGKTATKTLDAIVANLG</sequence>
<gene>
    <name evidence="1" type="ORF">JOF48_002671</name>
</gene>
<dbReference type="EMBL" id="JAGIOI010000001">
    <property type="protein sequence ID" value="MBP2413872.1"/>
    <property type="molecule type" value="Genomic_DNA"/>
</dbReference>